<reference evidence="1 2" key="1">
    <citation type="submission" date="2017-01" db="EMBL/GenBank/DDBJ databases">
        <title>Complete Genome Sequence of Paenalcaligenes hominis, Isolated from a paraplegic Patient with neurogenic bladder.</title>
        <authorList>
            <person name="Mukhopadhyay R."/>
            <person name="Joaquin J."/>
            <person name="Hogue R."/>
            <person name="Kilaru A."/>
            <person name="Jospin G."/>
            <person name="Mars K."/>
            <person name="Eisen J.A."/>
            <person name="Chaturvedi V."/>
        </authorList>
    </citation>
    <scope>NUCLEOTIDE SEQUENCE [LARGE SCALE GENOMIC DNA]</scope>
    <source>
        <strain evidence="1 2">15S00501</strain>
    </source>
</reference>
<proteinExistence type="predicted"/>
<evidence type="ECO:0000313" key="2">
    <source>
        <dbReference type="Proteomes" id="UP000189369"/>
    </source>
</evidence>
<dbReference type="EMBL" id="CP019697">
    <property type="protein sequence ID" value="AQS51662.1"/>
    <property type="molecule type" value="Genomic_DNA"/>
</dbReference>
<dbReference type="Proteomes" id="UP000189369">
    <property type="component" value="Chromosome"/>
</dbReference>
<organism evidence="1 2">
    <name type="scientific">Paenalcaligenes hominis</name>
    <dbReference type="NCBI Taxonomy" id="643674"/>
    <lineage>
        <taxon>Bacteria</taxon>
        <taxon>Pseudomonadati</taxon>
        <taxon>Pseudomonadota</taxon>
        <taxon>Betaproteobacteria</taxon>
        <taxon>Burkholderiales</taxon>
        <taxon>Alcaligenaceae</taxon>
        <taxon>Paenalcaligenes</taxon>
    </lineage>
</organism>
<dbReference type="AlphaFoldDB" id="A0A1U9K0X2"/>
<name>A0A1U9K0X2_9BURK</name>
<protein>
    <submittedName>
        <fullName evidence="1">Uncharacterized protein</fullName>
    </submittedName>
</protein>
<accession>A0A1U9K0X2</accession>
<evidence type="ECO:0000313" key="1">
    <source>
        <dbReference type="EMBL" id="AQS51662.1"/>
    </source>
</evidence>
<sequence length="116" mass="13203">MAFIYLAIKKWEPAMNKTQTAFLKGLLANEKIHKDDVDIVNKAIDFGYETLSVKQQAQLQKYIDQEHSEDTPNQTKASVEDNLALFDLLGGKMQCSSCADEDSYVKEKIEKNKNKD</sequence>
<gene>
    <name evidence="1" type="ORF">PAEH1_09000</name>
</gene>
<dbReference type="KEGG" id="phn:PAEH1_09000"/>